<protein>
    <recommendedName>
        <fullName evidence="3">DUF2399 domain-containing protein</fullName>
    </recommendedName>
</protein>
<evidence type="ECO:0000313" key="2">
    <source>
        <dbReference type="Proteomes" id="UP001172645"/>
    </source>
</evidence>
<reference evidence="1" key="1">
    <citation type="submission" date="2023-06" db="EMBL/GenBank/DDBJ databases">
        <title>Phylogenetic Diversity of Rhizobium strains.</title>
        <authorList>
            <person name="Moura F.T."/>
            <person name="Helene L.C.F."/>
            <person name="Hungria M."/>
        </authorList>
    </citation>
    <scope>NUCLEOTIDE SEQUENCE</scope>
    <source>
        <strain evidence="1">CCGE526</strain>
    </source>
</reference>
<dbReference type="SUPFAM" id="SSF56726">
    <property type="entry name" value="DNA topoisomerase IV, alpha subunit"/>
    <property type="match status" value="1"/>
</dbReference>
<keyword evidence="2" id="KW-1185">Reference proteome</keyword>
<dbReference type="Proteomes" id="UP001172645">
    <property type="component" value="Unassembled WGS sequence"/>
</dbReference>
<sequence>MRPVGFIHGWRPHPETRALIDSVRSVLTEYEPYGPLTLRQIFYRLVGTIGYEKSERAYKKLGEKLQVARRARWISFGDIRDDGDSVIEPDGWHSSDALMATIGRAVEAFHLYPDIGQPFRIMLLCEAAGMVPMLGQIVARYGVIVRSSGGFSGVASKHALAEDIAGHFDRFKRPTAILHIGDYDPSGEHIFLNLQRDVGAFLDDITAADVALFERIAVTPEQIERFGLPAAPAKATDNRSFAGLNGDGTSTVQAEALSPGVLAEIVDAAIRAYWRPDIASAVKDREAVDRAELGRWLGKGSR</sequence>
<gene>
    <name evidence="1" type="ORF">PY649_05890</name>
</gene>
<evidence type="ECO:0008006" key="3">
    <source>
        <dbReference type="Google" id="ProtNLM"/>
    </source>
</evidence>
<comment type="caution">
    <text evidence="1">The sequence shown here is derived from an EMBL/GenBank/DDBJ whole genome shotgun (WGS) entry which is preliminary data.</text>
</comment>
<dbReference type="InterPro" id="IPR036078">
    <property type="entry name" value="Spo11/TopoVI_A_sf"/>
</dbReference>
<accession>A0ABT7JQ08</accession>
<dbReference type="RefSeq" id="WP_285867275.1">
    <property type="nucleotide sequence ID" value="NZ_JARFYM010000003.1"/>
</dbReference>
<dbReference type="EMBL" id="JARFYM010000003">
    <property type="protein sequence ID" value="MDL2398425.1"/>
    <property type="molecule type" value="Genomic_DNA"/>
</dbReference>
<proteinExistence type="predicted"/>
<name>A0ABT7JQ08_9HYPH</name>
<evidence type="ECO:0000313" key="1">
    <source>
        <dbReference type="EMBL" id="MDL2398425.1"/>
    </source>
</evidence>
<organism evidence="1 2">
    <name type="scientific">Rhizobium mayense</name>
    <dbReference type="NCBI Taxonomy" id="1312184"/>
    <lineage>
        <taxon>Bacteria</taxon>
        <taxon>Pseudomonadati</taxon>
        <taxon>Pseudomonadota</taxon>
        <taxon>Alphaproteobacteria</taxon>
        <taxon>Hyphomicrobiales</taxon>
        <taxon>Rhizobiaceae</taxon>
        <taxon>Rhizobium/Agrobacterium group</taxon>
        <taxon>Rhizobium</taxon>
    </lineage>
</organism>